<dbReference type="GO" id="GO:0016787">
    <property type="term" value="F:hydrolase activity"/>
    <property type="evidence" value="ECO:0007669"/>
    <property type="project" value="UniProtKB-KW"/>
</dbReference>
<keyword evidence="2" id="KW-0732">Signal</keyword>
<feature type="chain" id="PRO_5047465894" evidence="2">
    <location>
        <begin position="24"/>
        <end position="703"/>
    </location>
</feature>
<evidence type="ECO:0000313" key="4">
    <source>
        <dbReference type="Proteomes" id="UP000584642"/>
    </source>
</evidence>
<evidence type="ECO:0000256" key="1">
    <source>
        <dbReference type="ARBA" id="ARBA00022801"/>
    </source>
</evidence>
<dbReference type="Proteomes" id="UP000584642">
    <property type="component" value="Unassembled WGS sequence"/>
</dbReference>
<comment type="caution">
    <text evidence="3">The sequence shown here is derived from an EMBL/GenBank/DDBJ whole genome shotgun (WGS) entry which is preliminary data.</text>
</comment>
<dbReference type="InterPro" id="IPR029058">
    <property type="entry name" value="AB_hydrolase_fold"/>
</dbReference>
<accession>A0ABX2TAP1</accession>
<dbReference type="InterPro" id="IPR016582">
    <property type="entry name" value="OHBut_olig_hydro_put"/>
</dbReference>
<feature type="signal peptide" evidence="2">
    <location>
        <begin position="1"/>
        <end position="23"/>
    </location>
</feature>
<keyword evidence="1 3" id="KW-0378">Hydrolase</keyword>
<dbReference type="EMBL" id="JABFDB010000011">
    <property type="protein sequence ID" value="NYZ21256.1"/>
    <property type="molecule type" value="Genomic_DNA"/>
</dbReference>
<proteinExistence type="predicted"/>
<protein>
    <submittedName>
        <fullName evidence="3">D-(-)-3-hydroxybutyrate oligomer hydrolase</fullName>
    </submittedName>
</protein>
<gene>
    <name evidence="3" type="ORF">HND93_16185</name>
</gene>
<sequence length="703" mass="73065">MRRVMVAGAAGVIGLLLDAGAGAAVPPPGFVVPGSVVVRDLDGVTDDLLTAGLGAEGIASATLPTIADPAAPTPDELRRRAVHNAWRGLIDTSPGGGWTVLFGPNLGPGYTDRGGKGLVAGREYLMQTDDGAGGGLQTVLVQIPADFDRQRPCLVTGPSSGSRNVYGAVGTTAEWAFRNRCAIAHTDKGTGNAYHDLTRGTVYDRLGRLRPANGAEAPNFRAPDRDGLAAWIDANPDRLAYKQAHSGKNVDSRWGFYTLQAIRAGLWALNDHLGTGTESITPANTLVIAAGVSNGGGAAIQAAETDRDGLIDAVVTVIPNVIPAPRDGMVIRYGGEPVTDPGRHFIDYYTQLALYADCAALAPALAGAPFQDREPNGGGAGQTLRANRCASLKDKGLLTATDTAAQAAEALERITAHGVLRESLFTLPFMAWAGGYRQIIGTYPQGYGRFLVQENPCGTSFAATGPDGRPAPLPGAAAALLFAAGNILPPSGGIAVIADRAENGPVAEPMAVSRSTGRADLNLDSALCWRALVTGEGGGQDGRGQGDAGRRVRQGMAEVTSGGDLHGLPALLVAARDDQVIHPNHAGRAYSALNALVEGPRSRLSYIEVTNTQHFESLIPAFKRDGGPAYLPIQHYYARALDAMLAHLRDGTPLPPSQVVRTTPRGATALTTENFTTFLPPITAQPAAADAITADKTGLSVPR</sequence>
<keyword evidence="4" id="KW-1185">Reference proteome</keyword>
<dbReference type="SUPFAM" id="SSF53474">
    <property type="entry name" value="alpha/beta-Hydrolases"/>
    <property type="match status" value="1"/>
</dbReference>
<reference evidence="3 4" key="1">
    <citation type="submission" date="2020-05" db="EMBL/GenBank/DDBJ databases">
        <title>Azospirillum oleiclasticum sp. nov, a nitrogen-fixing and heavy crude oil-emulsifying bacterium isolated from the crude oil of Yumen Oilfield.</title>
        <authorList>
            <person name="Wu D."/>
            <person name="Cai M."/>
            <person name="Zhang X."/>
        </authorList>
    </citation>
    <scope>NUCLEOTIDE SEQUENCE [LARGE SCALE GENOMIC DNA]</scope>
    <source>
        <strain evidence="3 4">ROY-1-1-2</strain>
    </source>
</reference>
<organism evidence="3 4">
    <name type="scientific">Azospirillum oleiclasticum</name>
    <dbReference type="NCBI Taxonomy" id="2735135"/>
    <lineage>
        <taxon>Bacteria</taxon>
        <taxon>Pseudomonadati</taxon>
        <taxon>Pseudomonadota</taxon>
        <taxon>Alphaproteobacteria</taxon>
        <taxon>Rhodospirillales</taxon>
        <taxon>Azospirillaceae</taxon>
        <taxon>Azospirillum</taxon>
    </lineage>
</organism>
<evidence type="ECO:0000256" key="2">
    <source>
        <dbReference type="SAM" id="SignalP"/>
    </source>
</evidence>
<dbReference type="Pfam" id="PF10605">
    <property type="entry name" value="3HBOH"/>
    <property type="match status" value="1"/>
</dbReference>
<dbReference type="RefSeq" id="WP_180283029.1">
    <property type="nucleotide sequence ID" value="NZ_JABFDB010000011.1"/>
</dbReference>
<evidence type="ECO:0000313" key="3">
    <source>
        <dbReference type="EMBL" id="NYZ21256.1"/>
    </source>
</evidence>
<name>A0ABX2TAP1_9PROT</name>